<keyword evidence="3" id="KW-1185">Reference proteome</keyword>
<evidence type="ECO:0000313" key="2">
    <source>
        <dbReference type="EMBL" id="OMJ94766.1"/>
    </source>
</evidence>
<dbReference type="AlphaFoldDB" id="A0A1R2D0I8"/>
<feature type="transmembrane region" description="Helical" evidence="1">
    <location>
        <begin position="20"/>
        <end position="42"/>
    </location>
</feature>
<accession>A0A1R2D0I8</accession>
<comment type="caution">
    <text evidence="2">The sequence shown here is derived from an EMBL/GenBank/DDBJ whole genome shotgun (WGS) entry which is preliminary data.</text>
</comment>
<protein>
    <submittedName>
        <fullName evidence="2">Uncharacterized protein</fullName>
    </submittedName>
</protein>
<name>A0A1R2D0I8_9CILI</name>
<dbReference type="EMBL" id="MPUH01000021">
    <property type="protein sequence ID" value="OMJ94766.1"/>
    <property type="molecule type" value="Genomic_DNA"/>
</dbReference>
<dbReference type="Proteomes" id="UP000187209">
    <property type="component" value="Unassembled WGS sequence"/>
</dbReference>
<keyword evidence="1" id="KW-0812">Transmembrane</keyword>
<feature type="transmembrane region" description="Helical" evidence="1">
    <location>
        <begin position="132"/>
        <end position="154"/>
    </location>
</feature>
<feature type="transmembrane region" description="Helical" evidence="1">
    <location>
        <begin position="170"/>
        <end position="192"/>
    </location>
</feature>
<proteinExistence type="predicted"/>
<evidence type="ECO:0000313" key="3">
    <source>
        <dbReference type="Proteomes" id="UP000187209"/>
    </source>
</evidence>
<organism evidence="2 3">
    <name type="scientific">Stentor coeruleus</name>
    <dbReference type="NCBI Taxonomy" id="5963"/>
    <lineage>
        <taxon>Eukaryota</taxon>
        <taxon>Sar</taxon>
        <taxon>Alveolata</taxon>
        <taxon>Ciliophora</taxon>
        <taxon>Postciliodesmatophora</taxon>
        <taxon>Heterotrichea</taxon>
        <taxon>Heterotrichida</taxon>
        <taxon>Stentoridae</taxon>
        <taxon>Stentor</taxon>
    </lineage>
</organism>
<gene>
    <name evidence="2" type="ORF">SteCoe_1945</name>
</gene>
<sequence length="348" mass="39493">MATSDSATNIEDRVKEPALYILAGFYLCLLCGCIHQFLKSLGYPNSQSLNRQRIFYIVIALTSSSIQYIVRIIWALYFLYNSSNSTTTELLDILPTISLGLLGSTFSILWFEMFLCSTIIIKQTSKMKYFSFATGLYIAFNIGIIVLHMLIIYYPKKPWVILNSPSNSSLVLSCFQNLTVSITLTTTGYLLAKNVKVIFYGKVGIIVARRIKFTYLCSFFVFFSKSIVSLMMLTYISFVPSSYAFDIVIFFLYFSCLEIIPLSSILYVLRFTDCRNDEDCVPSALNSFICSDYRDSEAALNLGARLFSGFDTMSEVSLIRLCTKSLAALDNKEGDLIKQETRIREYTK</sequence>
<feature type="transmembrane region" description="Helical" evidence="1">
    <location>
        <begin position="97"/>
        <end position="120"/>
    </location>
</feature>
<reference evidence="2 3" key="1">
    <citation type="submission" date="2016-11" db="EMBL/GenBank/DDBJ databases">
        <title>The macronuclear genome of Stentor coeruleus: a giant cell with tiny introns.</title>
        <authorList>
            <person name="Slabodnick M."/>
            <person name="Ruby J.G."/>
            <person name="Reiff S.B."/>
            <person name="Swart E.C."/>
            <person name="Gosai S."/>
            <person name="Prabakaran S."/>
            <person name="Witkowska E."/>
            <person name="Larue G.E."/>
            <person name="Fisher S."/>
            <person name="Freeman R.M."/>
            <person name="Gunawardena J."/>
            <person name="Chu W."/>
            <person name="Stover N.A."/>
            <person name="Gregory B.D."/>
            <person name="Nowacki M."/>
            <person name="Derisi J."/>
            <person name="Roy S.W."/>
            <person name="Marshall W.F."/>
            <person name="Sood P."/>
        </authorList>
    </citation>
    <scope>NUCLEOTIDE SEQUENCE [LARGE SCALE GENOMIC DNA]</scope>
    <source>
        <strain evidence="2">WM001</strain>
    </source>
</reference>
<evidence type="ECO:0000256" key="1">
    <source>
        <dbReference type="SAM" id="Phobius"/>
    </source>
</evidence>
<feature type="transmembrane region" description="Helical" evidence="1">
    <location>
        <begin position="54"/>
        <end position="77"/>
    </location>
</feature>
<keyword evidence="1" id="KW-1133">Transmembrane helix</keyword>
<feature type="transmembrane region" description="Helical" evidence="1">
    <location>
        <begin position="213"/>
        <end position="238"/>
    </location>
</feature>
<feature type="transmembrane region" description="Helical" evidence="1">
    <location>
        <begin position="244"/>
        <end position="269"/>
    </location>
</feature>
<keyword evidence="1" id="KW-0472">Membrane</keyword>